<dbReference type="AlphaFoldDB" id="A0A9Q0KYC5"/>
<feature type="region of interest" description="Disordered" evidence="1">
    <location>
        <begin position="117"/>
        <end position="137"/>
    </location>
</feature>
<name>A0A9Q0KYC5_9MAGN</name>
<keyword evidence="3" id="KW-1185">Reference proteome</keyword>
<organism evidence="2 3">
    <name type="scientific">Protea cynaroides</name>
    <dbReference type="NCBI Taxonomy" id="273540"/>
    <lineage>
        <taxon>Eukaryota</taxon>
        <taxon>Viridiplantae</taxon>
        <taxon>Streptophyta</taxon>
        <taxon>Embryophyta</taxon>
        <taxon>Tracheophyta</taxon>
        <taxon>Spermatophyta</taxon>
        <taxon>Magnoliopsida</taxon>
        <taxon>Proteales</taxon>
        <taxon>Proteaceae</taxon>
        <taxon>Protea</taxon>
    </lineage>
</organism>
<accession>A0A9Q0KYC5</accession>
<dbReference type="Proteomes" id="UP001141806">
    <property type="component" value="Unassembled WGS sequence"/>
</dbReference>
<evidence type="ECO:0000313" key="2">
    <source>
        <dbReference type="EMBL" id="KAJ4978962.1"/>
    </source>
</evidence>
<protein>
    <submittedName>
        <fullName evidence="2">Uncharacterized protein</fullName>
    </submittedName>
</protein>
<proteinExistence type="predicted"/>
<dbReference type="EMBL" id="JAMYWD010000002">
    <property type="protein sequence ID" value="KAJ4978962.1"/>
    <property type="molecule type" value="Genomic_DNA"/>
</dbReference>
<evidence type="ECO:0000256" key="1">
    <source>
        <dbReference type="SAM" id="MobiDB-lite"/>
    </source>
</evidence>
<evidence type="ECO:0000313" key="3">
    <source>
        <dbReference type="Proteomes" id="UP001141806"/>
    </source>
</evidence>
<reference evidence="2" key="1">
    <citation type="journal article" date="2023" name="Plant J.">
        <title>The genome of the king protea, Protea cynaroides.</title>
        <authorList>
            <person name="Chang J."/>
            <person name="Duong T.A."/>
            <person name="Schoeman C."/>
            <person name="Ma X."/>
            <person name="Roodt D."/>
            <person name="Barker N."/>
            <person name="Li Z."/>
            <person name="Van de Peer Y."/>
            <person name="Mizrachi E."/>
        </authorList>
    </citation>
    <scope>NUCLEOTIDE SEQUENCE</scope>
    <source>
        <tissue evidence="2">Young leaves</tissue>
    </source>
</reference>
<comment type="caution">
    <text evidence="2">The sequence shown here is derived from an EMBL/GenBank/DDBJ whole genome shotgun (WGS) entry which is preliminary data.</text>
</comment>
<gene>
    <name evidence="2" type="ORF">NE237_009742</name>
</gene>
<sequence>MELCDSSDLYDRVLNRIFFDVEAVVVMSLMEAIAHYDFSTANILSFALFIPPIKINTKSFTGSQLQCFSSSVVLFTLYTSPYIALCPTASLVLFTSNFSITSLPSWPHPHGDMASLTDRGIDSHSHNHRSKTKASTD</sequence>
<feature type="compositionally biased region" description="Basic residues" evidence="1">
    <location>
        <begin position="126"/>
        <end position="137"/>
    </location>
</feature>